<keyword evidence="9" id="KW-1185">Reference proteome</keyword>
<reference evidence="8" key="1">
    <citation type="submission" date="2023-01" db="EMBL/GenBank/DDBJ databases">
        <title>Sulfurovum sp. XTW-4 genome assembly.</title>
        <authorList>
            <person name="Wang J."/>
        </authorList>
    </citation>
    <scope>NUCLEOTIDE SEQUENCE</scope>
    <source>
        <strain evidence="8">XTW-4</strain>
    </source>
</reference>
<organism evidence="8 9">
    <name type="scientific">Sulfurovum xiamenensis</name>
    <dbReference type="NCBI Taxonomy" id="3019066"/>
    <lineage>
        <taxon>Bacteria</taxon>
        <taxon>Pseudomonadati</taxon>
        <taxon>Campylobacterota</taxon>
        <taxon>Epsilonproteobacteria</taxon>
        <taxon>Campylobacterales</taxon>
        <taxon>Sulfurovaceae</taxon>
        <taxon>Sulfurovum</taxon>
    </lineage>
</organism>
<gene>
    <name evidence="8" type="ORF">PF327_00595</name>
</gene>
<protein>
    <submittedName>
        <fullName evidence="8">MMPL family transporter</fullName>
    </submittedName>
</protein>
<dbReference type="Pfam" id="PF03176">
    <property type="entry name" value="MMPL"/>
    <property type="match status" value="2"/>
</dbReference>
<evidence type="ECO:0000256" key="6">
    <source>
        <dbReference type="SAM" id="Phobius"/>
    </source>
</evidence>
<comment type="subcellular location">
    <subcellularLocation>
        <location evidence="1">Cell membrane</location>
        <topology evidence="1">Multi-pass membrane protein</topology>
    </subcellularLocation>
</comment>
<feature type="transmembrane region" description="Helical" evidence="6">
    <location>
        <begin position="770"/>
        <end position="788"/>
    </location>
</feature>
<dbReference type="PANTHER" id="PTHR33406:SF13">
    <property type="entry name" value="MEMBRANE PROTEIN YDFJ"/>
    <property type="match status" value="1"/>
</dbReference>
<feature type="transmembrane region" description="Helical" evidence="6">
    <location>
        <begin position="442"/>
        <end position="462"/>
    </location>
</feature>
<comment type="caution">
    <text evidence="8">The sequence shown here is derived from an EMBL/GenBank/DDBJ whole genome shotgun (WGS) entry which is preliminary data.</text>
</comment>
<dbReference type="PROSITE" id="PS50156">
    <property type="entry name" value="SSD"/>
    <property type="match status" value="1"/>
</dbReference>
<proteinExistence type="predicted"/>
<dbReference type="EMBL" id="JAQIBC010000001">
    <property type="protein sequence ID" value="MDM5262699.1"/>
    <property type="molecule type" value="Genomic_DNA"/>
</dbReference>
<feature type="transmembrane region" description="Helical" evidence="6">
    <location>
        <begin position="722"/>
        <end position="743"/>
    </location>
</feature>
<dbReference type="InterPro" id="IPR050545">
    <property type="entry name" value="Mycobact_MmpL"/>
</dbReference>
<feature type="transmembrane region" description="Helical" evidence="6">
    <location>
        <begin position="794"/>
        <end position="820"/>
    </location>
</feature>
<feature type="transmembrane region" description="Helical" evidence="6">
    <location>
        <begin position="671"/>
        <end position="689"/>
    </location>
</feature>
<feature type="transmembrane region" description="Helical" evidence="6">
    <location>
        <begin position="284"/>
        <end position="304"/>
    </location>
</feature>
<accession>A0ABT7QQ57</accession>
<evidence type="ECO:0000256" key="5">
    <source>
        <dbReference type="ARBA" id="ARBA00023136"/>
    </source>
</evidence>
<dbReference type="RefSeq" id="WP_289400909.1">
    <property type="nucleotide sequence ID" value="NZ_JAQIBC010000001.1"/>
</dbReference>
<evidence type="ECO:0000256" key="2">
    <source>
        <dbReference type="ARBA" id="ARBA00022475"/>
    </source>
</evidence>
<keyword evidence="5 6" id="KW-0472">Membrane</keyword>
<feature type="transmembrane region" description="Helical" evidence="6">
    <location>
        <begin position="12"/>
        <end position="30"/>
    </location>
</feature>
<feature type="transmembrane region" description="Helical" evidence="6">
    <location>
        <begin position="316"/>
        <end position="334"/>
    </location>
</feature>
<feature type="domain" description="SSD" evidence="7">
    <location>
        <begin position="694"/>
        <end position="821"/>
    </location>
</feature>
<keyword evidence="3 6" id="KW-0812">Transmembrane</keyword>
<feature type="transmembrane region" description="Helical" evidence="6">
    <location>
        <begin position="258"/>
        <end position="277"/>
    </location>
</feature>
<evidence type="ECO:0000313" key="9">
    <source>
        <dbReference type="Proteomes" id="UP001169066"/>
    </source>
</evidence>
<keyword evidence="4 6" id="KW-1133">Transmembrane helix</keyword>
<evidence type="ECO:0000313" key="8">
    <source>
        <dbReference type="EMBL" id="MDM5262699.1"/>
    </source>
</evidence>
<feature type="transmembrane region" description="Helical" evidence="6">
    <location>
        <begin position="355"/>
        <end position="380"/>
    </location>
</feature>
<evidence type="ECO:0000256" key="4">
    <source>
        <dbReference type="ARBA" id="ARBA00022989"/>
    </source>
</evidence>
<evidence type="ECO:0000256" key="3">
    <source>
        <dbReference type="ARBA" id="ARBA00022692"/>
    </source>
</evidence>
<dbReference type="SUPFAM" id="SSF82866">
    <property type="entry name" value="Multidrug efflux transporter AcrB transmembrane domain"/>
    <property type="match status" value="2"/>
</dbReference>
<feature type="transmembrane region" description="Helical" evidence="6">
    <location>
        <begin position="386"/>
        <end position="412"/>
    </location>
</feature>
<name>A0ABT7QQ57_9BACT</name>
<dbReference type="InterPro" id="IPR004869">
    <property type="entry name" value="MMPL_dom"/>
</dbReference>
<evidence type="ECO:0000259" key="7">
    <source>
        <dbReference type="PROSITE" id="PS50156"/>
    </source>
</evidence>
<dbReference type="Gene3D" id="1.20.1640.10">
    <property type="entry name" value="Multidrug efflux transporter AcrB transmembrane domain"/>
    <property type="match status" value="2"/>
</dbReference>
<evidence type="ECO:0000256" key="1">
    <source>
        <dbReference type="ARBA" id="ARBA00004651"/>
    </source>
</evidence>
<dbReference type="Proteomes" id="UP001169066">
    <property type="component" value="Unassembled WGS sequence"/>
</dbReference>
<feature type="transmembrane region" description="Helical" evidence="6">
    <location>
        <begin position="696"/>
        <end position="716"/>
    </location>
</feature>
<keyword evidence="2" id="KW-1003">Cell membrane</keyword>
<dbReference type="InterPro" id="IPR000731">
    <property type="entry name" value="SSD"/>
</dbReference>
<dbReference type="PANTHER" id="PTHR33406">
    <property type="entry name" value="MEMBRANE PROTEIN MJ1562-RELATED"/>
    <property type="match status" value="1"/>
</dbReference>
<sequence>MLHKLYQKVILKYPLSILILLISSIFIFSMNITKLEIDASAETLLLHDDKDLEFSRTIAKRFKTDDVLILAYKPKQGLLSEQSLETLTHLSTDLEKLPGVKSVDSLINVPLFFSPIREIDDLISETRTLKSADVNLSQVKQEFLTSPLYKDFLVNKDFTISSIIIHLHQDPEYFALLEERNRLRDKQAVNSLTKEEKQALHDVRIAFKEHRDKQRIFDENNIKEIRALITKYQNNALFFLGGAQMISNDIVGFVKNDLLIYGSTLILLIILVLGFVFRQPRWIILPILICTLSVITITSSLGFFNWEITVISSNFIALQLIITISIVLHLIVRYEELLALYPRASSKRLILYTMLTKATPTFFAILTTIAGFSSLLYSHIYPVINLGWMMSAGISMSLIIAFIVFPTVLMLLKKTPPRDQKRSLSFIPSLTAKIVLHDKKSIYLITLFTIIFSITGASQLIVENSFISYFKKDTAIYQGMKIIDQELGGTTPLDVILTLSEDNSTFPHDTATEENSEAFLDSFEDEFSAVEDQDQYWFTDEKIKLIKKVHGYLTQLPQIGEVQSFATLLDTGKILNDNKQLDSVDLAIIYQKLPQKYRDIILTPYVNIEHDQLRFFTRVVDSNETLRRDALLKKIQNELSQSIDPDVATVRLSNLMVLYNNMLQSLFHSQITMVGLVLFIVFIMFLLLFRSFKLTLIALIVNIVPIGMVFGFMGWLHIPLDIMTITIAAIAMGIGIDDTIHYIHRFQVEFEKDNHYYLSMHRTNNSIGNAMYFTTLVIVIGFSILILSNLIPTIYFGLLTMLVMVAALISDLVLLPKLLLLFKPFKRVK</sequence>